<dbReference type="PANTHER" id="PTHR23028">
    <property type="entry name" value="ACETYLTRANSFERASE"/>
    <property type="match status" value="1"/>
</dbReference>
<protein>
    <submittedName>
        <fullName evidence="3">Peptidoglycan/LPS O-acetylase OafA/YrhL</fullName>
    </submittedName>
</protein>
<organism evidence="3 4">
    <name type="scientific">Methylobacterium persicinum</name>
    <dbReference type="NCBI Taxonomy" id="374426"/>
    <lineage>
        <taxon>Bacteria</taxon>
        <taxon>Pseudomonadati</taxon>
        <taxon>Pseudomonadota</taxon>
        <taxon>Alphaproteobacteria</taxon>
        <taxon>Hyphomicrobiales</taxon>
        <taxon>Methylobacteriaceae</taxon>
        <taxon>Methylobacterium</taxon>
    </lineage>
</organism>
<gene>
    <name evidence="3" type="ORF">QO016_001579</name>
</gene>
<feature type="transmembrane region" description="Helical" evidence="1">
    <location>
        <begin position="345"/>
        <end position="366"/>
    </location>
</feature>
<comment type="caution">
    <text evidence="3">The sequence shown here is derived from an EMBL/GenBank/DDBJ whole genome shotgun (WGS) entry which is preliminary data.</text>
</comment>
<reference evidence="3 4" key="1">
    <citation type="submission" date="2023-07" db="EMBL/GenBank/DDBJ databases">
        <title>Genomic Encyclopedia of Type Strains, Phase IV (KMG-IV): sequencing the most valuable type-strain genomes for metagenomic binning, comparative biology and taxonomic classification.</title>
        <authorList>
            <person name="Goeker M."/>
        </authorList>
    </citation>
    <scope>NUCLEOTIDE SEQUENCE [LARGE SCALE GENOMIC DNA]</scope>
    <source>
        <strain evidence="3 4">DSM 19562</strain>
    </source>
</reference>
<keyword evidence="1" id="KW-1133">Transmembrane helix</keyword>
<dbReference type="InterPro" id="IPR002656">
    <property type="entry name" value="Acyl_transf_3_dom"/>
</dbReference>
<feature type="transmembrane region" description="Helical" evidence="1">
    <location>
        <begin position="307"/>
        <end position="325"/>
    </location>
</feature>
<feature type="transmembrane region" description="Helical" evidence="1">
    <location>
        <begin position="226"/>
        <end position="245"/>
    </location>
</feature>
<name>A0ABU0HIE0_9HYPH</name>
<sequence>MFDPRSTPAVNAHPKVEALPALTSLRFFAAAYVVAFHYTPYYFPNVEGPSVIALGYSGVTFFFLLSGFILAYNYKDADFREPRLRTLFYRARLARVYPVYLLALAVHVPWFLAWVLKQPMPLKALMGSGAVLAPLGLHAWVPGAACSLDCPSWSVSIELFFYALFPILLPLVLRSPARVAVATLAFWVAGSALATSFWQVYGAGASLIAPESGGMGPMLLAEFVKYFPLLHLPEFVAGLLLFVAWRDNRPPVLFLLALAIAFGALIVTGASSVPEPILHNGLTMLTWAPLILACAAMRRGPLCSRPLVFLGKISFALYLLHIPVYAALNTLDRLALHGWLGTHPWVGVTVACLASLVAAAVVHLAVEEPARRRILRSARQPTIPALPATRVRA</sequence>
<dbReference type="EMBL" id="JAUSVV010000002">
    <property type="protein sequence ID" value="MDQ0442096.1"/>
    <property type="molecule type" value="Genomic_DNA"/>
</dbReference>
<feature type="transmembrane region" description="Helical" evidence="1">
    <location>
        <begin position="153"/>
        <end position="173"/>
    </location>
</feature>
<feature type="transmembrane region" description="Helical" evidence="1">
    <location>
        <begin position="51"/>
        <end position="74"/>
    </location>
</feature>
<feature type="transmembrane region" description="Helical" evidence="1">
    <location>
        <begin position="252"/>
        <end position="271"/>
    </location>
</feature>
<feature type="domain" description="Acyltransferase 3" evidence="2">
    <location>
        <begin position="21"/>
        <end position="362"/>
    </location>
</feature>
<keyword evidence="1" id="KW-0472">Membrane</keyword>
<keyword evidence="1" id="KW-0812">Transmembrane</keyword>
<dbReference type="Proteomes" id="UP001236369">
    <property type="component" value="Unassembled WGS sequence"/>
</dbReference>
<evidence type="ECO:0000313" key="4">
    <source>
        <dbReference type="Proteomes" id="UP001236369"/>
    </source>
</evidence>
<dbReference type="Pfam" id="PF01757">
    <property type="entry name" value="Acyl_transf_3"/>
    <property type="match status" value="1"/>
</dbReference>
<dbReference type="PANTHER" id="PTHR23028:SF53">
    <property type="entry name" value="ACYL_TRANSF_3 DOMAIN-CONTAINING PROTEIN"/>
    <property type="match status" value="1"/>
</dbReference>
<proteinExistence type="predicted"/>
<feature type="transmembrane region" description="Helical" evidence="1">
    <location>
        <begin position="277"/>
        <end position="295"/>
    </location>
</feature>
<dbReference type="InterPro" id="IPR050879">
    <property type="entry name" value="Acyltransferase_3"/>
</dbReference>
<keyword evidence="4" id="KW-1185">Reference proteome</keyword>
<dbReference type="RefSeq" id="WP_238249634.1">
    <property type="nucleotide sequence ID" value="NZ_BPQX01000033.1"/>
</dbReference>
<feature type="transmembrane region" description="Helical" evidence="1">
    <location>
        <begin position="94"/>
        <end position="115"/>
    </location>
</feature>
<evidence type="ECO:0000313" key="3">
    <source>
        <dbReference type="EMBL" id="MDQ0442096.1"/>
    </source>
</evidence>
<evidence type="ECO:0000256" key="1">
    <source>
        <dbReference type="SAM" id="Phobius"/>
    </source>
</evidence>
<feature type="transmembrane region" description="Helical" evidence="1">
    <location>
        <begin position="20"/>
        <end position="39"/>
    </location>
</feature>
<feature type="transmembrane region" description="Helical" evidence="1">
    <location>
        <begin position="180"/>
        <end position="201"/>
    </location>
</feature>
<evidence type="ECO:0000259" key="2">
    <source>
        <dbReference type="Pfam" id="PF01757"/>
    </source>
</evidence>
<accession>A0ABU0HIE0</accession>